<reference evidence="1" key="1">
    <citation type="submission" date="2021-03" db="EMBL/GenBank/DDBJ databases">
        <title>Evolutionary priming and transition to the ectomycorrhizal habit in an iconic lineage of mushroom-forming fungi: is preadaptation a requirement?</title>
        <authorList>
            <consortium name="DOE Joint Genome Institute"/>
            <person name="Looney B.P."/>
            <person name="Miyauchi S."/>
            <person name="Morin E."/>
            <person name="Drula E."/>
            <person name="Courty P.E."/>
            <person name="Chicoki N."/>
            <person name="Fauchery L."/>
            <person name="Kohler A."/>
            <person name="Kuo A."/>
            <person name="LaButti K."/>
            <person name="Pangilinan J."/>
            <person name="Lipzen A."/>
            <person name="Riley R."/>
            <person name="Andreopoulos W."/>
            <person name="He G."/>
            <person name="Johnson J."/>
            <person name="Barry K.W."/>
            <person name="Grigoriev I.V."/>
            <person name="Nagy L."/>
            <person name="Hibbett D."/>
            <person name="Henrissat B."/>
            <person name="Matheny P.B."/>
            <person name="Labbe J."/>
            <person name="Martin A.F."/>
        </authorList>
    </citation>
    <scope>NUCLEOTIDE SEQUENCE</scope>
    <source>
        <strain evidence="1">BPL698</strain>
    </source>
</reference>
<organism evidence="1 2">
    <name type="scientific">Russula earlei</name>
    <dbReference type="NCBI Taxonomy" id="71964"/>
    <lineage>
        <taxon>Eukaryota</taxon>
        <taxon>Fungi</taxon>
        <taxon>Dikarya</taxon>
        <taxon>Basidiomycota</taxon>
        <taxon>Agaricomycotina</taxon>
        <taxon>Agaricomycetes</taxon>
        <taxon>Russulales</taxon>
        <taxon>Russulaceae</taxon>
        <taxon>Russula</taxon>
    </lineage>
</organism>
<dbReference type="EMBL" id="JAGFNK010000100">
    <property type="protein sequence ID" value="KAI9508154.1"/>
    <property type="molecule type" value="Genomic_DNA"/>
</dbReference>
<sequence length="77" mass="8865">VFSWPFWSCLNQFHGHWVFLWSWPGVAMCHYSDTGGKGIWGKQVEEELSGACLEEGKFQITCELASEILRRLAAWES</sequence>
<evidence type="ECO:0000313" key="2">
    <source>
        <dbReference type="Proteomes" id="UP001207468"/>
    </source>
</evidence>
<accession>A0ACC0UAP5</accession>
<evidence type="ECO:0000313" key="1">
    <source>
        <dbReference type="EMBL" id="KAI9508154.1"/>
    </source>
</evidence>
<proteinExistence type="predicted"/>
<name>A0ACC0UAP5_9AGAM</name>
<dbReference type="Proteomes" id="UP001207468">
    <property type="component" value="Unassembled WGS sequence"/>
</dbReference>
<feature type="non-terminal residue" evidence="1">
    <location>
        <position position="1"/>
    </location>
</feature>
<protein>
    <submittedName>
        <fullName evidence="1">Uncharacterized protein</fullName>
    </submittedName>
</protein>
<keyword evidence="2" id="KW-1185">Reference proteome</keyword>
<comment type="caution">
    <text evidence="1">The sequence shown here is derived from an EMBL/GenBank/DDBJ whole genome shotgun (WGS) entry which is preliminary data.</text>
</comment>
<gene>
    <name evidence="1" type="ORF">F5148DRAFT_1199266</name>
</gene>